<accession>A0A4Y9VRN5</accession>
<protein>
    <recommendedName>
        <fullName evidence="7">Band 7 domain-containing protein</fullName>
    </recommendedName>
</protein>
<evidence type="ECO:0000256" key="6">
    <source>
        <dbReference type="SAM" id="Phobius"/>
    </source>
</evidence>
<dbReference type="PANTHER" id="PTHR13806:SF31">
    <property type="entry name" value="FLOTILLIN-LIKE PROTEIN 1-RELATED"/>
    <property type="match status" value="1"/>
</dbReference>
<proteinExistence type="inferred from homology"/>
<reference evidence="8 9" key="1">
    <citation type="submission" date="2018-02" db="EMBL/GenBank/DDBJ databases">
        <title>A novel lanthanide dependent methylotroph, Methylotenera sp. La3113.</title>
        <authorList>
            <person name="Lv H."/>
            <person name="Tani A."/>
        </authorList>
    </citation>
    <scope>NUCLEOTIDE SEQUENCE [LARGE SCALE GENOMIC DNA]</scope>
    <source>
        <strain evidence="8 9">La3113</strain>
    </source>
</reference>
<feature type="domain" description="Band 7" evidence="7">
    <location>
        <begin position="26"/>
        <end position="226"/>
    </location>
</feature>
<evidence type="ECO:0000256" key="3">
    <source>
        <dbReference type="ARBA" id="ARBA00007161"/>
    </source>
</evidence>
<dbReference type="Proteomes" id="UP000297706">
    <property type="component" value="Unassembled WGS sequence"/>
</dbReference>
<sequence>MDVIYVSVLVILVALFTFWIVLLRRVVPTNEVHIVQSGKRSISYGVGIESSSTKETDDQISAKGLNGNTYYEFPSWIPVIGVLVSKYPVSVFAEELIDYEAYDQGRLPFVIDVKAFFRISDSEIAARRVSSFSEMRSQLNAILQGCIRSILATNSIESIMQDRAKFGEAFTKEVDDNLKSWGVSTVKSVELMDIRDAKDSHVIKNIMDKKKSQIEMESRTEVAQNNKKAQIAEIEAQRETDVKKQEALQQVGLRTAEKEREVGIANEQATQVIAEQQKITKEKEMSILQVAQVNQAEIDKQVKIVEAEKEKATTVINAEAKKQTTVIDAEAQKQSALIKAEGEKASTVMIADGNFQSKTFEAKGIDAEGAAKANAEKLMQLASVEAEITLAEKIGNNESYQKYLVSLKQVEVMGSVGVEQAKALEKANVKVIANGASVNAGLNNVTDLFSSNGGTQLGAMLEALVQTDTGKAIMDKVTSTASRDKKES</sequence>
<evidence type="ECO:0000256" key="5">
    <source>
        <dbReference type="ARBA" id="ARBA00023136"/>
    </source>
</evidence>
<keyword evidence="4" id="KW-1003">Cell membrane</keyword>
<keyword evidence="6" id="KW-0812">Transmembrane</keyword>
<evidence type="ECO:0000256" key="4">
    <source>
        <dbReference type="ARBA" id="ARBA00022475"/>
    </source>
</evidence>
<dbReference type="Pfam" id="PF01145">
    <property type="entry name" value="Band_7"/>
    <property type="match status" value="1"/>
</dbReference>
<dbReference type="InterPro" id="IPR036013">
    <property type="entry name" value="Band_7/SPFH_dom_sf"/>
</dbReference>
<dbReference type="SUPFAM" id="SSF117892">
    <property type="entry name" value="Band 7/SPFH domain"/>
    <property type="match status" value="1"/>
</dbReference>
<organism evidence="8 9">
    <name type="scientific">Methylotenera oryzisoli</name>
    <dbReference type="NCBI Taxonomy" id="2080758"/>
    <lineage>
        <taxon>Bacteria</taxon>
        <taxon>Pseudomonadati</taxon>
        <taxon>Pseudomonadota</taxon>
        <taxon>Betaproteobacteria</taxon>
        <taxon>Nitrosomonadales</taxon>
        <taxon>Methylophilaceae</taxon>
        <taxon>Methylotenera</taxon>
    </lineage>
</organism>
<dbReference type="InterPro" id="IPR001107">
    <property type="entry name" value="Band_7"/>
</dbReference>
<dbReference type="InterPro" id="IPR027705">
    <property type="entry name" value="Flotillin_fam"/>
</dbReference>
<dbReference type="AlphaFoldDB" id="A0A4Y9VRN5"/>
<evidence type="ECO:0000259" key="7">
    <source>
        <dbReference type="Pfam" id="PF01145"/>
    </source>
</evidence>
<dbReference type="RefSeq" id="WP_135277291.1">
    <property type="nucleotide sequence ID" value="NZ_PQVH01000008.1"/>
</dbReference>
<evidence type="ECO:0000256" key="1">
    <source>
        <dbReference type="ARBA" id="ARBA00004167"/>
    </source>
</evidence>
<keyword evidence="9" id="KW-1185">Reference proteome</keyword>
<gene>
    <name evidence="8" type="ORF">C3Y98_06255</name>
</gene>
<comment type="caution">
    <text evidence="8">The sequence shown here is derived from an EMBL/GenBank/DDBJ whole genome shotgun (WGS) entry which is preliminary data.</text>
</comment>
<evidence type="ECO:0000313" key="9">
    <source>
        <dbReference type="Proteomes" id="UP000297706"/>
    </source>
</evidence>
<dbReference type="OrthoDB" id="5362254at2"/>
<dbReference type="PANTHER" id="PTHR13806">
    <property type="entry name" value="FLOTILLIN-RELATED"/>
    <property type="match status" value="1"/>
</dbReference>
<evidence type="ECO:0000256" key="2">
    <source>
        <dbReference type="ARBA" id="ARBA00004236"/>
    </source>
</evidence>
<feature type="transmembrane region" description="Helical" evidence="6">
    <location>
        <begin position="6"/>
        <end position="23"/>
    </location>
</feature>
<comment type="similarity">
    <text evidence="3">Belongs to the band 7/mec-2 family. Flotillin subfamily.</text>
</comment>
<dbReference type="GO" id="GO:0005886">
    <property type="term" value="C:plasma membrane"/>
    <property type="evidence" value="ECO:0007669"/>
    <property type="project" value="UniProtKB-SubCell"/>
</dbReference>
<keyword evidence="6" id="KW-1133">Transmembrane helix</keyword>
<comment type="subcellular location">
    <subcellularLocation>
        <location evidence="2">Cell membrane</location>
    </subcellularLocation>
    <subcellularLocation>
        <location evidence="1">Membrane</location>
        <topology evidence="1">Single-pass membrane protein</topology>
    </subcellularLocation>
</comment>
<evidence type="ECO:0000313" key="8">
    <source>
        <dbReference type="EMBL" id="TFW71685.1"/>
    </source>
</evidence>
<keyword evidence="5 6" id="KW-0472">Membrane</keyword>
<dbReference type="EMBL" id="PQVH01000008">
    <property type="protein sequence ID" value="TFW71685.1"/>
    <property type="molecule type" value="Genomic_DNA"/>
</dbReference>
<dbReference type="Gene3D" id="3.30.479.30">
    <property type="entry name" value="Band 7 domain"/>
    <property type="match status" value="1"/>
</dbReference>
<name>A0A4Y9VRN5_9PROT</name>